<reference evidence="1 2" key="1">
    <citation type="submission" date="2020-03" db="EMBL/GenBank/DDBJ databases">
        <title>Roseomonas selenitidurans sp. nov. isolated from urban soil.</title>
        <authorList>
            <person name="Liu H."/>
        </authorList>
    </citation>
    <scope>NUCLEOTIDE SEQUENCE [LARGE SCALE GENOMIC DNA]</scope>
    <source>
        <strain evidence="1 2">BU-1</strain>
    </source>
</reference>
<proteinExistence type="predicted"/>
<gene>
    <name evidence="1" type="ORF">HEQ75_10910</name>
</gene>
<sequence length="244" mass="25673">MLDLSPDRLAATLAEAGLQHAQAARMREAAGPFLARLDADSRLFGEYLVEEIARLSAEVQAMAQLQQAEALSRAERLRIDPLPFIPAARQDAAAGPAPQPESGPFAADVASEDFIGFGWYPAEPTDAGALRWSGAGRCATVQLPGLGGGQLAVTLALRAPFGVELDLGEQDVFLDGMKLELEVLSRDGPVSVCRGTAILGPLPAGSRVALLLQGARYADPATGPLRDTRQLGLGLGWVRIERAA</sequence>
<name>A0ABX1E2H2_9PROT</name>
<evidence type="ECO:0000313" key="1">
    <source>
        <dbReference type="EMBL" id="NKC31369.1"/>
    </source>
</evidence>
<dbReference type="RefSeq" id="WP_168030251.1">
    <property type="nucleotide sequence ID" value="NZ_JAAVNE010000014.1"/>
</dbReference>
<dbReference type="EMBL" id="JAAVNE010000014">
    <property type="protein sequence ID" value="NKC31369.1"/>
    <property type="molecule type" value="Genomic_DNA"/>
</dbReference>
<accession>A0ABX1E2H2</accession>
<comment type="caution">
    <text evidence="1">The sequence shown here is derived from an EMBL/GenBank/DDBJ whole genome shotgun (WGS) entry which is preliminary data.</text>
</comment>
<keyword evidence="2" id="KW-1185">Reference proteome</keyword>
<organism evidence="1 2">
    <name type="scientific">Falsiroseomonas selenitidurans</name>
    <dbReference type="NCBI Taxonomy" id="2716335"/>
    <lineage>
        <taxon>Bacteria</taxon>
        <taxon>Pseudomonadati</taxon>
        <taxon>Pseudomonadota</taxon>
        <taxon>Alphaproteobacteria</taxon>
        <taxon>Acetobacterales</taxon>
        <taxon>Roseomonadaceae</taxon>
        <taxon>Falsiroseomonas</taxon>
    </lineage>
</organism>
<dbReference type="Proteomes" id="UP000787635">
    <property type="component" value="Unassembled WGS sequence"/>
</dbReference>
<evidence type="ECO:0000313" key="2">
    <source>
        <dbReference type="Proteomes" id="UP000787635"/>
    </source>
</evidence>
<protein>
    <submittedName>
        <fullName evidence="1">Uncharacterized protein</fullName>
    </submittedName>
</protein>